<keyword evidence="4 6" id="KW-0699">rRNA-binding</keyword>
<dbReference type="OrthoDB" id="9799262at2"/>
<comment type="subunit">
    <text evidence="3 4">Part of the 30S ribosomal subunit. Forms a bridge to the 50S subunit in the 70S ribosome, contacting the 23S rRNA.</text>
</comment>
<dbReference type="SUPFAM" id="SSF47060">
    <property type="entry name" value="S15/NS1 RNA-binding domain"/>
    <property type="match status" value="1"/>
</dbReference>
<dbReference type="CDD" id="cd00353">
    <property type="entry name" value="Ribosomal_S15p_S13e"/>
    <property type="match status" value="1"/>
</dbReference>
<evidence type="ECO:0000313" key="8">
    <source>
        <dbReference type="EMBL" id="QDT07266.1"/>
    </source>
</evidence>
<feature type="compositionally biased region" description="Basic and acidic residues" evidence="7">
    <location>
        <begin position="1"/>
        <end position="20"/>
    </location>
</feature>
<dbReference type="InterPro" id="IPR005290">
    <property type="entry name" value="Ribosomal_uS15_bac-type"/>
</dbReference>
<dbReference type="Proteomes" id="UP000318538">
    <property type="component" value="Chromosome"/>
</dbReference>
<dbReference type="GO" id="GO:0003735">
    <property type="term" value="F:structural constituent of ribosome"/>
    <property type="evidence" value="ECO:0007669"/>
    <property type="project" value="InterPro"/>
</dbReference>
<organism evidence="8 9">
    <name type="scientific">Rubripirellula lacrimiformis</name>
    <dbReference type="NCBI Taxonomy" id="1930273"/>
    <lineage>
        <taxon>Bacteria</taxon>
        <taxon>Pseudomonadati</taxon>
        <taxon>Planctomycetota</taxon>
        <taxon>Planctomycetia</taxon>
        <taxon>Pirellulales</taxon>
        <taxon>Pirellulaceae</taxon>
        <taxon>Rubripirellula</taxon>
    </lineage>
</organism>
<comment type="function">
    <text evidence="4">Forms an intersubunit bridge (bridge B4) with the 23S rRNA of the 50S subunit in the ribosome.</text>
</comment>
<keyword evidence="9" id="KW-1185">Reference proteome</keyword>
<keyword evidence="2 4" id="KW-0687">Ribonucleoprotein</keyword>
<dbReference type="RefSeq" id="WP_145174985.1">
    <property type="nucleotide sequence ID" value="NZ_CP036525.1"/>
</dbReference>
<evidence type="ECO:0000256" key="5">
    <source>
        <dbReference type="RuleBase" id="RU003919"/>
    </source>
</evidence>
<evidence type="ECO:0000313" key="9">
    <source>
        <dbReference type="Proteomes" id="UP000318538"/>
    </source>
</evidence>
<feature type="region of interest" description="Disordered" evidence="7">
    <location>
        <begin position="1"/>
        <end position="26"/>
    </location>
</feature>
<evidence type="ECO:0000256" key="2">
    <source>
        <dbReference type="ARBA" id="ARBA00023274"/>
    </source>
</evidence>
<accession>A0A517NJE8</accession>
<evidence type="ECO:0000256" key="6">
    <source>
        <dbReference type="RuleBase" id="RU004524"/>
    </source>
</evidence>
<name>A0A517NJE8_9BACT</name>
<dbReference type="PANTHER" id="PTHR23321:SF26">
    <property type="entry name" value="SMALL RIBOSOMAL SUBUNIT PROTEIN US15M"/>
    <property type="match status" value="1"/>
</dbReference>
<evidence type="ECO:0000256" key="7">
    <source>
        <dbReference type="SAM" id="MobiDB-lite"/>
    </source>
</evidence>
<dbReference type="FunFam" id="1.10.287.10:FF:000002">
    <property type="entry name" value="30S ribosomal protein S15"/>
    <property type="match status" value="1"/>
</dbReference>
<evidence type="ECO:0000256" key="4">
    <source>
        <dbReference type="HAMAP-Rule" id="MF_01343"/>
    </source>
</evidence>
<dbReference type="HAMAP" id="MF_01343_B">
    <property type="entry name" value="Ribosomal_uS15_B"/>
    <property type="match status" value="1"/>
</dbReference>
<dbReference type="GO" id="GO:0022627">
    <property type="term" value="C:cytosolic small ribosomal subunit"/>
    <property type="evidence" value="ECO:0007669"/>
    <property type="project" value="TreeGrafter"/>
</dbReference>
<dbReference type="GO" id="GO:0019843">
    <property type="term" value="F:rRNA binding"/>
    <property type="evidence" value="ECO:0007669"/>
    <property type="project" value="UniProtKB-UniRule"/>
</dbReference>
<evidence type="ECO:0000256" key="1">
    <source>
        <dbReference type="ARBA" id="ARBA00022980"/>
    </source>
</evidence>
<dbReference type="SMART" id="SM01387">
    <property type="entry name" value="Ribosomal_S15"/>
    <property type="match status" value="1"/>
</dbReference>
<dbReference type="Pfam" id="PF00312">
    <property type="entry name" value="Ribosomal_S15"/>
    <property type="match status" value="1"/>
</dbReference>
<dbReference type="EMBL" id="CP036525">
    <property type="protein sequence ID" value="QDT07266.1"/>
    <property type="molecule type" value="Genomic_DNA"/>
</dbReference>
<dbReference type="PANTHER" id="PTHR23321">
    <property type="entry name" value="RIBOSOMAL PROTEIN S15, BACTERIAL AND ORGANELLAR"/>
    <property type="match status" value="1"/>
</dbReference>
<evidence type="ECO:0000256" key="3">
    <source>
        <dbReference type="ARBA" id="ARBA00064542"/>
    </source>
</evidence>
<dbReference type="InterPro" id="IPR009068">
    <property type="entry name" value="uS15_NS1_RNA-bd_sf"/>
</dbReference>
<comment type="function">
    <text evidence="4 6">One of the primary rRNA binding proteins, it binds directly to 16S rRNA where it helps nucleate assembly of the platform of the 30S subunit by binding and bridging several RNA helices of the 16S rRNA.</text>
</comment>
<dbReference type="AlphaFoldDB" id="A0A517NJE8"/>
<sequence length="89" mass="10330">MTISKERKTEAISEHRKSDADTGSPEVQIAILTERINGLTEHMRTHRKDYASRRGLLGLVSRRRRLLDYVRGEDPQRYLDIIGKLGIRK</sequence>
<dbReference type="GO" id="GO:0006412">
    <property type="term" value="P:translation"/>
    <property type="evidence" value="ECO:0007669"/>
    <property type="project" value="UniProtKB-UniRule"/>
</dbReference>
<protein>
    <recommendedName>
        <fullName evidence="4">Small ribosomal subunit protein uS15</fullName>
    </recommendedName>
</protein>
<gene>
    <name evidence="4 8" type="primary">rpsO</name>
    <name evidence="8" type="ORF">K227x_56930</name>
</gene>
<keyword evidence="1 4" id="KW-0689">Ribosomal protein</keyword>
<dbReference type="Gene3D" id="6.10.250.3130">
    <property type="match status" value="1"/>
</dbReference>
<dbReference type="KEGG" id="rlc:K227x_56930"/>
<keyword evidence="4 6" id="KW-0694">RNA-binding</keyword>
<dbReference type="InterPro" id="IPR000589">
    <property type="entry name" value="Ribosomal_uS15"/>
</dbReference>
<proteinExistence type="inferred from homology"/>
<comment type="similarity">
    <text evidence="4 5">Belongs to the universal ribosomal protein uS15 family.</text>
</comment>
<dbReference type="NCBIfam" id="TIGR00952">
    <property type="entry name" value="S15_bact"/>
    <property type="match status" value="1"/>
</dbReference>
<dbReference type="PROSITE" id="PS00362">
    <property type="entry name" value="RIBOSOMAL_S15"/>
    <property type="match status" value="1"/>
</dbReference>
<dbReference type="Gene3D" id="1.10.287.10">
    <property type="entry name" value="S15/NS1, RNA-binding"/>
    <property type="match status" value="1"/>
</dbReference>
<reference evidence="8 9" key="1">
    <citation type="submission" date="2019-02" db="EMBL/GenBank/DDBJ databases">
        <title>Deep-cultivation of Planctomycetes and their phenomic and genomic characterization uncovers novel biology.</title>
        <authorList>
            <person name="Wiegand S."/>
            <person name="Jogler M."/>
            <person name="Boedeker C."/>
            <person name="Pinto D."/>
            <person name="Vollmers J."/>
            <person name="Rivas-Marin E."/>
            <person name="Kohn T."/>
            <person name="Peeters S.H."/>
            <person name="Heuer A."/>
            <person name="Rast P."/>
            <person name="Oberbeckmann S."/>
            <person name="Bunk B."/>
            <person name="Jeske O."/>
            <person name="Meyerdierks A."/>
            <person name="Storesund J.E."/>
            <person name="Kallscheuer N."/>
            <person name="Luecker S."/>
            <person name="Lage O.M."/>
            <person name="Pohl T."/>
            <person name="Merkel B.J."/>
            <person name="Hornburger P."/>
            <person name="Mueller R.-W."/>
            <person name="Bruemmer F."/>
            <person name="Labrenz M."/>
            <person name="Spormann A.M."/>
            <person name="Op den Camp H."/>
            <person name="Overmann J."/>
            <person name="Amann R."/>
            <person name="Jetten M.S.M."/>
            <person name="Mascher T."/>
            <person name="Medema M.H."/>
            <person name="Devos D.P."/>
            <person name="Kaster A.-K."/>
            <person name="Ovreas L."/>
            <person name="Rohde M."/>
            <person name="Galperin M.Y."/>
            <person name="Jogler C."/>
        </authorList>
    </citation>
    <scope>NUCLEOTIDE SEQUENCE [LARGE SCALE GENOMIC DNA]</scope>
    <source>
        <strain evidence="8 9">K22_7</strain>
    </source>
</reference>